<evidence type="ECO:0000313" key="1">
    <source>
        <dbReference type="Proteomes" id="UP000095287"/>
    </source>
</evidence>
<name>A0A1I7ZRP9_9BILA</name>
<keyword evidence="1" id="KW-1185">Reference proteome</keyword>
<evidence type="ECO:0000313" key="2">
    <source>
        <dbReference type="WBParaSite" id="L893_g28876.t1"/>
    </source>
</evidence>
<organism evidence="1 2">
    <name type="scientific">Steinernema glaseri</name>
    <dbReference type="NCBI Taxonomy" id="37863"/>
    <lineage>
        <taxon>Eukaryota</taxon>
        <taxon>Metazoa</taxon>
        <taxon>Ecdysozoa</taxon>
        <taxon>Nematoda</taxon>
        <taxon>Chromadorea</taxon>
        <taxon>Rhabditida</taxon>
        <taxon>Tylenchina</taxon>
        <taxon>Panagrolaimomorpha</taxon>
        <taxon>Strongyloidoidea</taxon>
        <taxon>Steinernematidae</taxon>
        <taxon>Steinernema</taxon>
    </lineage>
</organism>
<dbReference type="Proteomes" id="UP000095287">
    <property type="component" value="Unplaced"/>
</dbReference>
<reference evidence="2" key="1">
    <citation type="submission" date="2016-11" db="UniProtKB">
        <authorList>
            <consortium name="WormBaseParasite"/>
        </authorList>
    </citation>
    <scope>IDENTIFICATION</scope>
</reference>
<protein>
    <submittedName>
        <fullName evidence="2">Uncharacterized protein</fullName>
    </submittedName>
</protein>
<sequence>MTSTSISSLCSDEGSCFSISLGRPSSTHPCTRQLLPTEKTRRRPAAVRSSLAATGLSFPSQICCRTRKASHADGPY</sequence>
<accession>A0A1I7ZRP9</accession>
<proteinExistence type="predicted"/>
<dbReference type="AlphaFoldDB" id="A0A1I7ZRP9"/>
<dbReference type="WBParaSite" id="L893_g28876.t1">
    <property type="protein sequence ID" value="L893_g28876.t1"/>
    <property type="gene ID" value="L893_g28876"/>
</dbReference>